<dbReference type="SMART" id="SM00205">
    <property type="entry name" value="THN"/>
    <property type="match status" value="1"/>
</dbReference>
<dbReference type="STRING" id="675120.N1PW49"/>
<dbReference type="InterPro" id="IPR001938">
    <property type="entry name" value="Thaumatin"/>
</dbReference>
<feature type="disulfide bond" evidence="1">
    <location>
        <begin position="165"/>
        <end position="274"/>
    </location>
</feature>
<dbReference type="PROSITE" id="PS51367">
    <property type="entry name" value="THAUMATIN_2"/>
    <property type="match status" value="1"/>
</dbReference>
<dbReference type="SUPFAM" id="SSF49870">
    <property type="entry name" value="Osmotin, thaumatin-like protein"/>
    <property type="match status" value="1"/>
</dbReference>
<evidence type="ECO:0000256" key="2">
    <source>
        <dbReference type="SAM" id="SignalP"/>
    </source>
</evidence>
<feature type="disulfide bond" evidence="1">
    <location>
        <begin position="241"/>
        <end position="250"/>
    </location>
</feature>
<sequence>MRRRALGLSHIALVLAGSGHAVATHDSQLTLTISNLCSETIWPGMVTQAGDGPSANGFELATGANQTVTVASNWQGRIWARTNCSFHDDNSSGNCMTGECGPKKCAQAGNPPATLAEFTMQGDGDQTFYDLSLVDGYNLDMAIVLDTNGVSKLEALDTSTTNPSCIGSANDFTATESSSQQQVLGISNSSVFENKMTAQTLSKWCPFDLLKNPPTAPGGGVYPYPDGNVQRPIYQACNSACEMYKKPKYCCTGSYAGAGNCANNYYGKAAKAVCPDAYSFPNDDQQSTFIIPMGGTFNVVFCPGGRSTNLIGTGKKCYIDETQLLSSEMSER</sequence>
<evidence type="ECO:0000256" key="1">
    <source>
        <dbReference type="PIRSR" id="PIRSR002703-1"/>
    </source>
</evidence>
<dbReference type="PIRSF" id="PIRSF002703">
    <property type="entry name" value="Thaumatin"/>
    <property type="match status" value="1"/>
</dbReference>
<reference evidence="4" key="1">
    <citation type="journal article" date="2012" name="PLoS Genet.">
        <title>The genomes of the fungal plant pathogens Cladosporium fulvum and Dothistroma septosporum reveal adaptation to different hosts and lifestyles but also signatures of common ancestry.</title>
        <authorList>
            <person name="de Wit P.J.G.M."/>
            <person name="van der Burgt A."/>
            <person name="Oekmen B."/>
            <person name="Stergiopoulos I."/>
            <person name="Abd-Elsalam K.A."/>
            <person name="Aerts A.L."/>
            <person name="Bahkali A.H."/>
            <person name="Beenen H.G."/>
            <person name="Chettri P."/>
            <person name="Cox M.P."/>
            <person name="Datema E."/>
            <person name="de Vries R.P."/>
            <person name="Dhillon B."/>
            <person name="Ganley A.R."/>
            <person name="Griffiths S.A."/>
            <person name="Guo Y."/>
            <person name="Hamelin R.C."/>
            <person name="Henrissat B."/>
            <person name="Kabir M.S."/>
            <person name="Jashni M.K."/>
            <person name="Kema G."/>
            <person name="Klaubauf S."/>
            <person name="Lapidus A."/>
            <person name="Levasseur A."/>
            <person name="Lindquist E."/>
            <person name="Mehrabi R."/>
            <person name="Ohm R.A."/>
            <person name="Owen T.J."/>
            <person name="Salamov A."/>
            <person name="Schwelm A."/>
            <person name="Schijlen E."/>
            <person name="Sun H."/>
            <person name="van den Burg H.A."/>
            <person name="van Ham R.C.H.J."/>
            <person name="Zhang S."/>
            <person name="Goodwin S.B."/>
            <person name="Grigoriev I.V."/>
            <person name="Collemare J."/>
            <person name="Bradshaw R.E."/>
        </authorList>
    </citation>
    <scope>NUCLEOTIDE SEQUENCE [LARGE SCALE GENOMIC DNA]</scope>
    <source>
        <strain evidence="4">NZE10 / CBS 128990</strain>
    </source>
</reference>
<dbReference type="OMA" id="PCKSACA"/>
<dbReference type="Proteomes" id="UP000016933">
    <property type="component" value="Unassembled WGS sequence"/>
</dbReference>
<evidence type="ECO:0000313" key="4">
    <source>
        <dbReference type="Proteomes" id="UP000016933"/>
    </source>
</evidence>
<organism evidence="3 4">
    <name type="scientific">Dothistroma septosporum (strain NZE10 / CBS 128990)</name>
    <name type="common">Red band needle blight fungus</name>
    <name type="synonym">Mycosphaerella pini</name>
    <dbReference type="NCBI Taxonomy" id="675120"/>
    <lineage>
        <taxon>Eukaryota</taxon>
        <taxon>Fungi</taxon>
        <taxon>Dikarya</taxon>
        <taxon>Ascomycota</taxon>
        <taxon>Pezizomycotina</taxon>
        <taxon>Dothideomycetes</taxon>
        <taxon>Dothideomycetidae</taxon>
        <taxon>Mycosphaerellales</taxon>
        <taxon>Mycosphaerellaceae</taxon>
        <taxon>Dothistroma</taxon>
    </lineage>
</organism>
<feature type="signal peptide" evidence="2">
    <location>
        <begin position="1"/>
        <end position="21"/>
    </location>
</feature>
<dbReference type="PANTHER" id="PTHR31048">
    <property type="entry name" value="OS03G0233200 PROTEIN"/>
    <property type="match status" value="1"/>
</dbReference>
<reference evidence="3 4" key="2">
    <citation type="journal article" date="2012" name="PLoS Pathog.">
        <title>Diverse lifestyles and strategies of plant pathogenesis encoded in the genomes of eighteen Dothideomycetes fungi.</title>
        <authorList>
            <person name="Ohm R.A."/>
            <person name="Feau N."/>
            <person name="Henrissat B."/>
            <person name="Schoch C.L."/>
            <person name="Horwitz B.A."/>
            <person name="Barry K.W."/>
            <person name="Condon B.J."/>
            <person name="Copeland A.C."/>
            <person name="Dhillon B."/>
            <person name="Glaser F."/>
            <person name="Hesse C.N."/>
            <person name="Kosti I."/>
            <person name="LaButti K."/>
            <person name="Lindquist E.A."/>
            <person name="Lucas S."/>
            <person name="Salamov A.A."/>
            <person name="Bradshaw R.E."/>
            <person name="Ciuffetti L."/>
            <person name="Hamelin R.C."/>
            <person name="Kema G.H.J."/>
            <person name="Lawrence C."/>
            <person name="Scott J.A."/>
            <person name="Spatafora J.W."/>
            <person name="Turgeon B.G."/>
            <person name="de Wit P.J.G.M."/>
            <person name="Zhong S."/>
            <person name="Goodwin S.B."/>
            <person name="Grigoriev I.V."/>
        </authorList>
    </citation>
    <scope>NUCLEOTIDE SEQUENCE [LARGE SCALE GENOMIC DNA]</scope>
    <source>
        <strain evidence="4">NZE10 / CBS 128990</strain>
    </source>
</reference>
<dbReference type="PRINTS" id="PR00347">
    <property type="entry name" value="THAUMATIN"/>
</dbReference>
<evidence type="ECO:0000313" key="3">
    <source>
        <dbReference type="EMBL" id="EME47173.1"/>
    </source>
</evidence>
<keyword evidence="4" id="KW-1185">Reference proteome</keyword>
<evidence type="ECO:0008006" key="5">
    <source>
        <dbReference type="Google" id="ProtNLM"/>
    </source>
</evidence>
<dbReference type="EMBL" id="KB446536">
    <property type="protein sequence ID" value="EME47173.1"/>
    <property type="molecule type" value="Genomic_DNA"/>
</dbReference>
<keyword evidence="1" id="KW-1015">Disulfide bond</keyword>
<feature type="disulfide bond" evidence="1">
    <location>
        <begin position="205"/>
        <end position="237"/>
    </location>
</feature>
<feature type="disulfide bond" evidence="1">
    <location>
        <begin position="251"/>
        <end position="261"/>
    </location>
</feature>
<dbReference type="HOGENOM" id="CLU_043181_7_1_1"/>
<protein>
    <recommendedName>
        <fullName evidence="5">Thaumatin-like protein</fullName>
    </recommendedName>
</protein>
<dbReference type="AlphaFoldDB" id="N1PW49"/>
<name>N1PW49_DOTSN</name>
<dbReference type="Gene3D" id="2.60.110.10">
    <property type="entry name" value="Thaumatin"/>
    <property type="match status" value="1"/>
</dbReference>
<feature type="disulfide bond" evidence="1">
    <location>
        <begin position="37"/>
        <end position="302"/>
    </location>
</feature>
<dbReference type="eggNOG" id="ENOG502QPIR">
    <property type="taxonomic scope" value="Eukaryota"/>
</dbReference>
<dbReference type="OrthoDB" id="430315at2759"/>
<feature type="disulfide bond" evidence="1">
    <location>
        <begin position="100"/>
        <end position="105"/>
    </location>
</feature>
<gene>
    <name evidence="3" type="ORF">DOTSEDRAFT_59661</name>
</gene>
<proteinExistence type="predicted"/>
<dbReference type="Pfam" id="PF00314">
    <property type="entry name" value="Thaumatin"/>
    <property type="match status" value="1"/>
</dbReference>
<dbReference type="InterPro" id="IPR037176">
    <property type="entry name" value="Osmotin/thaumatin-like_sf"/>
</dbReference>
<feature type="disulfide bond" evidence="1">
    <location>
        <begin position="84"/>
        <end position="95"/>
    </location>
</feature>
<accession>N1PW49</accession>
<keyword evidence="2" id="KW-0732">Signal</keyword>
<feature type="chain" id="PRO_5004109381" description="Thaumatin-like protein" evidence="2">
    <location>
        <begin position="22"/>
        <end position="332"/>
    </location>
</feature>